<feature type="non-terminal residue" evidence="9">
    <location>
        <position position="399"/>
    </location>
</feature>
<keyword evidence="10" id="KW-1185">Reference proteome</keyword>
<name>A0AA38G767_TAXCH</name>
<comment type="function">
    <text evidence="7">Lipolytic acyl hydrolase (LAH).</text>
</comment>
<keyword evidence="4 6" id="KW-0442">Lipid degradation</keyword>
<comment type="domain">
    <text evidence="7">The nitrogen atoms of the two glycine residues in the GGXR motif define the oxyanion hole, and stabilize the oxyanion that forms during the nucleophilic attack by the catalytic serine during substrate cleavage.</text>
</comment>
<dbReference type="EC" id="3.1.1.-" evidence="7"/>
<gene>
    <name evidence="9" type="ORF">KI387_025017</name>
</gene>
<dbReference type="InterPro" id="IPR016035">
    <property type="entry name" value="Acyl_Trfase/lysoPLipase"/>
</dbReference>
<dbReference type="Gene3D" id="3.40.1090.10">
    <property type="entry name" value="Cytosolic phospholipase A2 catalytic domain"/>
    <property type="match status" value="1"/>
</dbReference>
<evidence type="ECO:0000313" key="9">
    <source>
        <dbReference type="EMBL" id="KAH9316390.1"/>
    </source>
</evidence>
<dbReference type="OMA" id="ECNWWGV"/>
<comment type="caution">
    <text evidence="9">The sequence shown here is derived from an EMBL/GenBank/DDBJ whole genome shotgun (WGS) entry which is preliminary data.</text>
</comment>
<dbReference type="PANTHER" id="PTHR32176">
    <property type="entry name" value="XYLOSE ISOMERASE"/>
    <property type="match status" value="1"/>
</dbReference>
<reference evidence="9 10" key="1">
    <citation type="journal article" date="2021" name="Nat. Plants">
        <title>The Taxus genome provides insights into paclitaxel biosynthesis.</title>
        <authorList>
            <person name="Xiong X."/>
            <person name="Gou J."/>
            <person name="Liao Q."/>
            <person name="Li Y."/>
            <person name="Zhou Q."/>
            <person name="Bi G."/>
            <person name="Li C."/>
            <person name="Du R."/>
            <person name="Wang X."/>
            <person name="Sun T."/>
            <person name="Guo L."/>
            <person name="Liang H."/>
            <person name="Lu P."/>
            <person name="Wu Y."/>
            <person name="Zhang Z."/>
            <person name="Ro D.K."/>
            <person name="Shang Y."/>
            <person name="Huang S."/>
            <person name="Yan J."/>
        </authorList>
    </citation>
    <scope>NUCLEOTIDE SEQUENCE [LARGE SCALE GENOMIC DNA]</scope>
    <source>
        <strain evidence="9">Ta-2019</strain>
    </source>
</reference>
<feature type="active site" description="Nucleophile" evidence="6">
    <location>
        <position position="58"/>
    </location>
</feature>
<evidence type="ECO:0000313" key="10">
    <source>
        <dbReference type="Proteomes" id="UP000824469"/>
    </source>
</evidence>
<dbReference type="GO" id="GO:0006952">
    <property type="term" value="P:defense response"/>
    <property type="evidence" value="ECO:0007669"/>
    <property type="project" value="UniProtKB-KW"/>
</dbReference>
<keyword evidence="3" id="KW-0611">Plant defense</keyword>
<evidence type="ECO:0000256" key="3">
    <source>
        <dbReference type="ARBA" id="ARBA00022821"/>
    </source>
</evidence>
<sequence length="399" mass="43978">GRKSKASGPHVTILGIDGGGVRGIIPGVILAFLEEKLQELDGPCARLADYFDVIAGTSIGGLITAMITAPNSQNRPLLAAKDIVKFFLENSAKIFPNSSFRTLYRICTGPKYSSKHHHNILKKYMDGIHLRQTLTHVVIPAYDIKLQEPCIFSTFEAKMDMSKDAFLSDICMGTTAAPTFFSPYHFETRGFSGNVKGFNLIDGSVFAQNPTLLAINEVIKKAVKKSSEFPVMIPQDYTKFLVLSLGTGQVAGGSYNAKEVSKWNMLNWFYRNGDVPIVNILSEASQGVVDNNLSVAFQAFQSTDNYIRIQEVGLNGNEAAMDNASEKNLEQLICIGKKLLDKPVCRRNLDTGEFEPIPDKGTNREALIRLAKLLSEQQKRRSFSSTPPCIDLSLTRSLL</sequence>
<dbReference type="Proteomes" id="UP000824469">
    <property type="component" value="Unassembled WGS sequence"/>
</dbReference>
<evidence type="ECO:0000256" key="6">
    <source>
        <dbReference type="PROSITE-ProRule" id="PRU01161"/>
    </source>
</evidence>
<evidence type="ECO:0000256" key="1">
    <source>
        <dbReference type="ARBA" id="ARBA00010240"/>
    </source>
</evidence>
<feature type="short sequence motif" description="GXSXG" evidence="6">
    <location>
        <begin position="56"/>
        <end position="60"/>
    </location>
</feature>
<accession>A0AA38G767</accession>
<keyword evidence="5 6" id="KW-0443">Lipid metabolism</keyword>
<dbReference type="PANTHER" id="PTHR32176:SF92">
    <property type="entry name" value="XYLOSE ISOMERASE"/>
    <property type="match status" value="1"/>
</dbReference>
<comment type="caution">
    <text evidence="6">Lacks conserved residue(s) required for the propagation of feature annotation.</text>
</comment>
<feature type="short sequence motif" description="GXGXXG" evidence="6">
    <location>
        <begin position="18"/>
        <end position="23"/>
    </location>
</feature>
<dbReference type="GO" id="GO:0016042">
    <property type="term" value="P:lipid catabolic process"/>
    <property type="evidence" value="ECO:0007669"/>
    <property type="project" value="UniProtKB-UniRule"/>
</dbReference>
<dbReference type="GO" id="GO:0004620">
    <property type="term" value="F:phospholipase activity"/>
    <property type="evidence" value="ECO:0007669"/>
    <property type="project" value="TreeGrafter"/>
</dbReference>
<evidence type="ECO:0000256" key="5">
    <source>
        <dbReference type="ARBA" id="ARBA00023098"/>
    </source>
</evidence>
<dbReference type="Pfam" id="PF01734">
    <property type="entry name" value="Patatin"/>
    <property type="match status" value="1"/>
</dbReference>
<dbReference type="PROSITE" id="PS51635">
    <property type="entry name" value="PNPLA"/>
    <property type="match status" value="1"/>
</dbReference>
<evidence type="ECO:0000259" key="8">
    <source>
        <dbReference type="PROSITE" id="PS51635"/>
    </source>
</evidence>
<evidence type="ECO:0000256" key="2">
    <source>
        <dbReference type="ARBA" id="ARBA00022801"/>
    </source>
</evidence>
<evidence type="ECO:0000256" key="4">
    <source>
        <dbReference type="ARBA" id="ARBA00022963"/>
    </source>
</evidence>
<protein>
    <recommendedName>
        <fullName evidence="7">Patatin</fullName>
        <ecNumber evidence="7">3.1.1.-</ecNumber>
    </recommendedName>
</protein>
<dbReference type="GO" id="GO:0047372">
    <property type="term" value="F:monoacylglycerol lipase activity"/>
    <property type="evidence" value="ECO:0007669"/>
    <property type="project" value="TreeGrafter"/>
</dbReference>
<dbReference type="SUPFAM" id="SSF52151">
    <property type="entry name" value="FabD/lysophospholipase-like"/>
    <property type="match status" value="1"/>
</dbReference>
<feature type="active site" description="Proton acceptor" evidence="6">
    <location>
        <position position="202"/>
    </location>
</feature>
<feature type="domain" description="PNPLA" evidence="8">
    <location>
        <begin position="14"/>
        <end position="215"/>
    </location>
</feature>
<dbReference type="AlphaFoldDB" id="A0AA38G767"/>
<evidence type="ECO:0000256" key="7">
    <source>
        <dbReference type="RuleBase" id="RU361262"/>
    </source>
</evidence>
<keyword evidence="2 6" id="KW-0378">Hydrolase</keyword>
<dbReference type="FunFam" id="3.40.1090.10:FF:000005">
    <property type="entry name" value="Patatin"/>
    <property type="match status" value="1"/>
</dbReference>
<comment type="similarity">
    <text evidence="1 7">Belongs to the patatin family.</text>
</comment>
<proteinExistence type="inferred from homology"/>
<dbReference type="EMBL" id="JAHRHJ020000005">
    <property type="protein sequence ID" value="KAH9316390.1"/>
    <property type="molecule type" value="Genomic_DNA"/>
</dbReference>
<organism evidence="9 10">
    <name type="scientific">Taxus chinensis</name>
    <name type="common">Chinese yew</name>
    <name type="synonym">Taxus wallichiana var. chinensis</name>
    <dbReference type="NCBI Taxonomy" id="29808"/>
    <lineage>
        <taxon>Eukaryota</taxon>
        <taxon>Viridiplantae</taxon>
        <taxon>Streptophyta</taxon>
        <taxon>Embryophyta</taxon>
        <taxon>Tracheophyta</taxon>
        <taxon>Spermatophyta</taxon>
        <taxon>Pinopsida</taxon>
        <taxon>Pinidae</taxon>
        <taxon>Conifers II</taxon>
        <taxon>Cupressales</taxon>
        <taxon>Taxaceae</taxon>
        <taxon>Taxus</taxon>
    </lineage>
</organism>
<dbReference type="InterPro" id="IPR002641">
    <property type="entry name" value="PNPLA_dom"/>
</dbReference>